<dbReference type="PANTHER" id="PTHR42973">
    <property type="entry name" value="BINDING OXIDOREDUCTASE, PUTATIVE (AFU_ORTHOLOGUE AFUA_1G17690)-RELATED"/>
    <property type="match status" value="1"/>
</dbReference>
<keyword evidence="5" id="KW-0560">Oxidoreductase</keyword>
<evidence type="ECO:0000256" key="3">
    <source>
        <dbReference type="ARBA" id="ARBA00022630"/>
    </source>
</evidence>
<evidence type="ECO:0000256" key="1">
    <source>
        <dbReference type="ARBA" id="ARBA00001974"/>
    </source>
</evidence>
<dbReference type="OrthoDB" id="9983560at2759"/>
<dbReference type="PANTHER" id="PTHR42973:SF39">
    <property type="entry name" value="FAD-BINDING PCMH-TYPE DOMAIN-CONTAINING PROTEIN"/>
    <property type="match status" value="1"/>
</dbReference>
<dbReference type="InterPro" id="IPR050416">
    <property type="entry name" value="FAD-linked_Oxidoreductase"/>
</dbReference>
<organism evidence="8 9">
    <name type="scientific">Byssothecium circinans</name>
    <dbReference type="NCBI Taxonomy" id="147558"/>
    <lineage>
        <taxon>Eukaryota</taxon>
        <taxon>Fungi</taxon>
        <taxon>Dikarya</taxon>
        <taxon>Ascomycota</taxon>
        <taxon>Pezizomycotina</taxon>
        <taxon>Dothideomycetes</taxon>
        <taxon>Pleosporomycetidae</taxon>
        <taxon>Pleosporales</taxon>
        <taxon>Massarineae</taxon>
        <taxon>Massarinaceae</taxon>
        <taxon>Byssothecium</taxon>
    </lineage>
</organism>
<comment type="similarity">
    <text evidence="2">Belongs to the oxygen-dependent FAD-linked oxidoreductase family.</text>
</comment>
<dbReference type="PROSITE" id="PS51387">
    <property type="entry name" value="FAD_PCMH"/>
    <property type="match status" value="1"/>
</dbReference>
<dbReference type="Proteomes" id="UP000800035">
    <property type="component" value="Unassembled WGS sequence"/>
</dbReference>
<keyword evidence="6" id="KW-0732">Signal</keyword>
<dbReference type="GO" id="GO:0071949">
    <property type="term" value="F:FAD binding"/>
    <property type="evidence" value="ECO:0007669"/>
    <property type="project" value="InterPro"/>
</dbReference>
<feature type="domain" description="FAD-binding PCMH-type" evidence="7">
    <location>
        <begin position="120"/>
        <end position="301"/>
    </location>
</feature>
<reference evidence="8" key="1">
    <citation type="journal article" date="2020" name="Stud. Mycol.">
        <title>101 Dothideomycetes genomes: a test case for predicting lifestyles and emergence of pathogens.</title>
        <authorList>
            <person name="Haridas S."/>
            <person name="Albert R."/>
            <person name="Binder M."/>
            <person name="Bloem J."/>
            <person name="Labutti K."/>
            <person name="Salamov A."/>
            <person name="Andreopoulos B."/>
            <person name="Baker S."/>
            <person name="Barry K."/>
            <person name="Bills G."/>
            <person name="Bluhm B."/>
            <person name="Cannon C."/>
            <person name="Castanera R."/>
            <person name="Culley D."/>
            <person name="Daum C."/>
            <person name="Ezra D."/>
            <person name="Gonzalez J."/>
            <person name="Henrissat B."/>
            <person name="Kuo A."/>
            <person name="Liang C."/>
            <person name="Lipzen A."/>
            <person name="Lutzoni F."/>
            <person name="Magnuson J."/>
            <person name="Mondo S."/>
            <person name="Nolan M."/>
            <person name="Ohm R."/>
            <person name="Pangilinan J."/>
            <person name="Park H.-J."/>
            <person name="Ramirez L."/>
            <person name="Alfaro M."/>
            <person name="Sun H."/>
            <person name="Tritt A."/>
            <person name="Yoshinaga Y."/>
            <person name="Zwiers L.-H."/>
            <person name="Turgeon B."/>
            <person name="Goodwin S."/>
            <person name="Spatafora J."/>
            <person name="Crous P."/>
            <person name="Grigoriev I."/>
        </authorList>
    </citation>
    <scope>NUCLEOTIDE SEQUENCE</scope>
    <source>
        <strain evidence="8">CBS 675.92</strain>
    </source>
</reference>
<sequence>MVILRTLQVLAALALAADARSVKANTTCRYIPGDAGWPSAKEWQQLNATVGGRLIATVPLGSVCHTKGDFAAYDAAACAALGTAIVQAGPQTLEPVPGEIMNPYFQNVTCSAFTPASESCTLGARAVYSIDVRKASDVQAGLRFARQKNIRTVVKSTGIDYMGKSTGFGSLSLWTWNLKTIHIVSNYLSPSYKGAAIKLGPGVIAGEAYVAAAQAGVRFVGPECGLSGIAGGYAQGGGHSQLSSAYGLAADQVLEWEVVTPAGEYLIATPEKNTDLYFALSGGGGGTYGVVLSMTAKAYPEGPVAGGLLVFPNANATTYWGALEKLFSRGPGLVQGTANNVQFAFTKDEFLGFSITVPNKNSSALNALIAPFLNDLHGLGIAYQFQTFDSASYAEHYVKSYGPFPYGNLCPTYVNLASRLIPRAIALDTKANANLISTFRSIVADGDFTFGCSFLDVQHKARHPNAVHPAWRDALS</sequence>
<dbReference type="InterPro" id="IPR016169">
    <property type="entry name" value="FAD-bd_PCMH_sub2"/>
</dbReference>
<dbReference type="EMBL" id="ML977115">
    <property type="protein sequence ID" value="KAF1948088.1"/>
    <property type="molecule type" value="Genomic_DNA"/>
</dbReference>
<dbReference type="SUPFAM" id="SSF56176">
    <property type="entry name" value="FAD-binding/transporter-associated domain-like"/>
    <property type="match status" value="1"/>
</dbReference>
<comment type="cofactor">
    <cofactor evidence="1">
        <name>FAD</name>
        <dbReference type="ChEBI" id="CHEBI:57692"/>
    </cofactor>
</comment>
<evidence type="ECO:0000256" key="4">
    <source>
        <dbReference type="ARBA" id="ARBA00022827"/>
    </source>
</evidence>
<dbReference type="Pfam" id="PF01565">
    <property type="entry name" value="FAD_binding_4"/>
    <property type="match status" value="1"/>
</dbReference>
<keyword evidence="3" id="KW-0285">Flavoprotein</keyword>
<protein>
    <submittedName>
        <fullName evidence="8">FAD-binding domain-containing protein</fullName>
    </submittedName>
</protein>
<dbReference type="AlphaFoldDB" id="A0A6A5T7D4"/>
<keyword evidence="9" id="KW-1185">Reference proteome</keyword>
<proteinExistence type="inferred from homology"/>
<evidence type="ECO:0000259" key="7">
    <source>
        <dbReference type="PROSITE" id="PS51387"/>
    </source>
</evidence>
<feature type="chain" id="PRO_5025342815" evidence="6">
    <location>
        <begin position="25"/>
        <end position="476"/>
    </location>
</feature>
<feature type="signal peptide" evidence="6">
    <location>
        <begin position="1"/>
        <end position="24"/>
    </location>
</feature>
<keyword evidence="4" id="KW-0274">FAD</keyword>
<evidence type="ECO:0000256" key="6">
    <source>
        <dbReference type="SAM" id="SignalP"/>
    </source>
</evidence>
<dbReference type="InterPro" id="IPR006094">
    <property type="entry name" value="Oxid_FAD_bind_N"/>
</dbReference>
<name>A0A6A5T7D4_9PLEO</name>
<evidence type="ECO:0000256" key="5">
    <source>
        <dbReference type="ARBA" id="ARBA00023002"/>
    </source>
</evidence>
<dbReference type="InterPro" id="IPR016166">
    <property type="entry name" value="FAD-bd_PCMH"/>
</dbReference>
<dbReference type="Gene3D" id="3.30.465.10">
    <property type="match status" value="1"/>
</dbReference>
<accession>A0A6A5T7D4</accession>
<evidence type="ECO:0000256" key="2">
    <source>
        <dbReference type="ARBA" id="ARBA00005466"/>
    </source>
</evidence>
<dbReference type="GO" id="GO:0016491">
    <property type="term" value="F:oxidoreductase activity"/>
    <property type="evidence" value="ECO:0007669"/>
    <property type="project" value="UniProtKB-KW"/>
</dbReference>
<dbReference type="InterPro" id="IPR036318">
    <property type="entry name" value="FAD-bd_PCMH-like_sf"/>
</dbReference>
<evidence type="ECO:0000313" key="9">
    <source>
        <dbReference type="Proteomes" id="UP000800035"/>
    </source>
</evidence>
<evidence type="ECO:0000313" key="8">
    <source>
        <dbReference type="EMBL" id="KAF1948088.1"/>
    </source>
</evidence>
<gene>
    <name evidence="8" type="ORF">CC80DRAFT_561187</name>
</gene>